<keyword evidence="1" id="KW-1133">Transmembrane helix</keyword>
<feature type="transmembrane region" description="Helical" evidence="1">
    <location>
        <begin position="12"/>
        <end position="37"/>
    </location>
</feature>
<keyword evidence="1" id="KW-0812">Transmembrane</keyword>
<keyword evidence="1" id="KW-0472">Membrane</keyword>
<dbReference type="Proteomes" id="UP001323798">
    <property type="component" value="Chromosome"/>
</dbReference>
<organism evidence="2 3">
    <name type="scientific">Microbacterium rhizosphaerae</name>
    <dbReference type="NCBI Taxonomy" id="1678237"/>
    <lineage>
        <taxon>Bacteria</taxon>
        <taxon>Bacillati</taxon>
        <taxon>Actinomycetota</taxon>
        <taxon>Actinomycetes</taxon>
        <taxon>Micrococcales</taxon>
        <taxon>Microbacteriaceae</taxon>
        <taxon>Microbacterium</taxon>
    </lineage>
</organism>
<name>A0ABZ0SJH5_9MICO</name>
<feature type="transmembrane region" description="Helical" evidence="1">
    <location>
        <begin position="43"/>
        <end position="64"/>
    </location>
</feature>
<dbReference type="EMBL" id="CP139368">
    <property type="protein sequence ID" value="WPR88650.1"/>
    <property type="molecule type" value="Genomic_DNA"/>
</dbReference>
<dbReference type="RefSeq" id="WP_320941369.1">
    <property type="nucleotide sequence ID" value="NZ_BAABEU010000006.1"/>
</dbReference>
<sequence length="136" mass="14591">MTETPAPAHFRIRWGWFVGCIALGLGAIAIGALVAPVAALPGYIAGVLANVGTTLLLVGIVLLLERRIVDSAIRVVRSANAHSNDAIRAQIRDLEDRLAAEWESATAENIAEKKAETARVVDEFTQRVVDEATPHE</sequence>
<gene>
    <name evidence="2" type="ORF">SM116_12825</name>
</gene>
<reference evidence="2 3" key="1">
    <citation type="submission" date="2023-11" db="EMBL/GenBank/DDBJ databases">
        <title>Genome sequence of Microbacterium rhizosphaerae KACC 19337.</title>
        <authorList>
            <person name="Choi H."/>
            <person name="Kim S."/>
            <person name="Kim Y."/>
            <person name="Kwon S.-W."/>
            <person name="Heo J."/>
        </authorList>
    </citation>
    <scope>NUCLEOTIDE SEQUENCE [LARGE SCALE GENOMIC DNA]</scope>
    <source>
        <strain evidence="2 3">KACC 19337</strain>
    </source>
</reference>
<keyword evidence="3" id="KW-1185">Reference proteome</keyword>
<proteinExistence type="predicted"/>
<protein>
    <submittedName>
        <fullName evidence="2">Uncharacterized protein</fullName>
    </submittedName>
</protein>
<evidence type="ECO:0000256" key="1">
    <source>
        <dbReference type="SAM" id="Phobius"/>
    </source>
</evidence>
<accession>A0ABZ0SJH5</accession>
<evidence type="ECO:0000313" key="3">
    <source>
        <dbReference type="Proteomes" id="UP001323798"/>
    </source>
</evidence>
<evidence type="ECO:0000313" key="2">
    <source>
        <dbReference type="EMBL" id="WPR88650.1"/>
    </source>
</evidence>